<gene>
    <name evidence="1" type="ORF">DCC88_08340</name>
</gene>
<dbReference type="AlphaFoldDB" id="A0A369KVN0"/>
<dbReference type="EMBL" id="QOVW01000075">
    <property type="protein sequence ID" value="RDB35774.1"/>
    <property type="molecule type" value="Genomic_DNA"/>
</dbReference>
<name>A0A369KVN0_9BACT</name>
<evidence type="ECO:0000313" key="1">
    <source>
        <dbReference type="EMBL" id="RDB35774.1"/>
    </source>
</evidence>
<dbReference type="Proteomes" id="UP000253934">
    <property type="component" value="Unassembled WGS sequence"/>
</dbReference>
<keyword evidence="2" id="KW-1185">Reference proteome</keyword>
<protein>
    <submittedName>
        <fullName evidence="1">Uncharacterized protein</fullName>
    </submittedName>
</protein>
<proteinExistence type="predicted"/>
<comment type="caution">
    <text evidence="1">The sequence shown here is derived from an EMBL/GenBank/DDBJ whole genome shotgun (WGS) entry which is preliminary data.</text>
</comment>
<accession>A0A369KVN0</accession>
<dbReference type="RefSeq" id="WP_338634932.1">
    <property type="nucleotide sequence ID" value="NZ_CP146516.1"/>
</dbReference>
<organism evidence="1 2">
    <name type="scientific">Spirobacillus cienkowskii</name>
    <dbReference type="NCBI Taxonomy" id="495820"/>
    <lineage>
        <taxon>Bacteria</taxon>
        <taxon>Pseudomonadati</taxon>
        <taxon>Bdellovibrionota</taxon>
        <taxon>Oligoflexia</taxon>
        <taxon>Silvanigrellales</taxon>
        <taxon>Spirobacillus</taxon>
    </lineage>
</organism>
<reference evidence="1" key="1">
    <citation type="submission" date="2018-04" db="EMBL/GenBank/DDBJ databases">
        <title>Draft genome sequence of the Candidatus Spirobacillus cienkowskii, a pathogen of freshwater Daphnia species, reconstructed from hemolymph metagenomic reads.</title>
        <authorList>
            <person name="Bresciani L."/>
            <person name="Lemos L.N."/>
            <person name="Wale N."/>
            <person name="Lin J.Y."/>
            <person name="Fernandes G.R."/>
            <person name="Duffy M.A."/>
            <person name="Rodrigues J.M."/>
        </authorList>
    </citation>
    <scope>NUCLEOTIDE SEQUENCE [LARGE SCALE GENOMIC DNA]</scope>
    <source>
        <strain evidence="1">Binning01</strain>
    </source>
</reference>
<evidence type="ECO:0000313" key="2">
    <source>
        <dbReference type="Proteomes" id="UP000253934"/>
    </source>
</evidence>
<sequence length="552" mass="63725">MKNLRNQFQMSAEQQSTDGIVSHMLMGFVERKISPQTIADVLRAQIFESNVPSYLLNTATCNGILEAVTHANSTEDCSDLVFYLATHPQFPEFLSFKSATGSLRVLLRYVQKNFQHDSHNPLKIDKMIEVLSEKVLSFFHSRKPIDLNDKASLTAAIKMTNPFLSKMMRNSSNFQHLRFMLMSPNDYINDTTVATIRPEPLEMINIILKSTDDHLHHNGTFYYKTNPTLIGTTGRIKHLNTVLDIIKSNKLSEFKIGFIIEWLFEKALVETILHEDNYDNYTRAIITATENSTTHVQIIRGLIKAIQKDFSFINSHPLQKIKENSENLFEKATLLTQCIFPVLETLTEKDSQYVSKYIANWAIEMPINNEESRFFKRFHWRWIRSLASHIWDASLREPPKWVIEGGSKYCATIFQIAPALWLQEYSSSLLEKVYRETLQDNFEPSTPHIDYVEFLARSMRKKSPFFASRTESLYALKLLSRLTRSETQQFTSAEARFQSLLHNINHQQELSGEYALWKEILLNSDFENNLGLNSVSRALAVLARLAKETAKK</sequence>